<protein>
    <recommendedName>
        <fullName evidence="3 7">S-formylglutathione hydrolase</fullName>
        <ecNumber evidence="2 7">3.1.2.12</ecNumber>
    </recommendedName>
</protein>
<dbReference type="PANTHER" id="PTHR10061:SF0">
    <property type="entry name" value="S-FORMYLGLUTATHIONE HYDROLASE"/>
    <property type="match status" value="1"/>
</dbReference>
<dbReference type="EC" id="3.1.2.12" evidence="2 7"/>
<accession>A0A2U1J864</accession>
<dbReference type="GO" id="GO:0018738">
    <property type="term" value="F:S-formylglutathione hydrolase activity"/>
    <property type="evidence" value="ECO:0007669"/>
    <property type="project" value="UniProtKB-EC"/>
</dbReference>
<dbReference type="Proteomes" id="UP000245591">
    <property type="component" value="Unassembled WGS sequence"/>
</dbReference>
<feature type="active site" description="Charge relay system" evidence="6">
    <location>
        <position position="252"/>
    </location>
</feature>
<evidence type="ECO:0000313" key="8">
    <source>
        <dbReference type="EMBL" id="PWA01158.1"/>
    </source>
</evidence>
<dbReference type="InterPro" id="IPR014186">
    <property type="entry name" value="S-formylglutathione_hydrol"/>
</dbReference>
<dbReference type="Gene3D" id="3.40.50.1820">
    <property type="entry name" value="alpha/beta hydrolase"/>
    <property type="match status" value="1"/>
</dbReference>
<keyword evidence="5 7" id="KW-0378">Hydrolase</keyword>
<proteinExistence type="inferred from homology"/>
<dbReference type="Pfam" id="PF00756">
    <property type="entry name" value="Esterase"/>
    <property type="match status" value="1"/>
</dbReference>
<name>A0A2U1J864_SMIAN</name>
<dbReference type="GO" id="GO:0005829">
    <property type="term" value="C:cytosol"/>
    <property type="evidence" value="ECO:0007669"/>
    <property type="project" value="TreeGrafter"/>
</dbReference>
<dbReference type="NCBIfam" id="TIGR02821">
    <property type="entry name" value="fghA_ester_D"/>
    <property type="match status" value="1"/>
</dbReference>
<evidence type="ECO:0000256" key="6">
    <source>
        <dbReference type="PIRSR" id="PIRSR614186-1"/>
    </source>
</evidence>
<comment type="similarity">
    <text evidence="1 7">Belongs to the esterase D family.</text>
</comment>
<comment type="catalytic activity">
    <reaction evidence="7">
        <text>S-formylglutathione + H2O = formate + glutathione + H(+)</text>
        <dbReference type="Rhea" id="RHEA:14961"/>
        <dbReference type="ChEBI" id="CHEBI:15377"/>
        <dbReference type="ChEBI" id="CHEBI:15378"/>
        <dbReference type="ChEBI" id="CHEBI:15740"/>
        <dbReference type="ChEBI" id="CHEBI:57688"/>
        <dbReference type="ChEBI" id="CHEBI:57925"/>
        <dbReference type="EC" id="3.1.2.12"/>
    </reaction>
</comment>
<evidence type="ECO:0000256" key="2">
    <source>
        <dbReference type="ARBA" id="ARBA00012479"/>
    </source>
</evidence>
<evidence type="ECO:0000256" key="3">
    <source>
        <dbReference type="ARBA" id="ARBA00016774"/>
    </source>
</evidence>
<feature type="active site" description="Charge relay system" evidence="6">
    <location>
        <position position="216"/>
    </location>
</feature>
<comment type="function">
    <text evidence="7">Serine hydrolase involved in the detoxification of formaldehyde.</text>
</comment>
<evidence type="ECO:0000313" key="9">
    <source>
        <dbReference type="Proteomes" id="UP000245591"/>
    </source>
</evidence>
<evidence type="ECO:0000256" key="4">
    <source>
        <dbReference type="ARBA" id="ARBA00022487"/>
    </source>
</evidence>
<evidence type="ECO:0000256" key="5">
    <source>
        <dbReference type="ARBA" id="ARBA00022801"/>
    </source>
</evidence>
<dbReference type="EMBL" id="MBFU01000214">
    <property type="protein sequence ID" value="PWA01158.1"/>
    <property type="molecule type" value="Genomic_DNA"/>
</dbReference>
<comment type="caution">
    <text evidence="8">The sequence shown here is derived from an EMBL/GenBank/DDBJ whole genome shotgun (WGS) entry which is preliminary data.</text>
</comment>
<comment type="subcellular location">
    <subcellularLocation>
        <location evidence="7">Cytoplasm</location>
    </subcellularLocation>
</comment>
<keyword evidence="9" id="KW-1185">Reference proteome</keyword>
<sequence length="274" mass="31067">MSDSSLTKISASLCHGGYVYKYEHDSIVLGCKMRFNIFLPPCFHLDTKTTVPVLYFLSGLTCNEDNMITKSGAIEHLANEGIALVTPDTSPRAGYYLDATTEKWKKHYNMYSYVSKELPELVYKNFPVDPQRASIFGHSMGGHGAIMVALRNPGMFKSVSAFAPMCHPSESVTSKNAFTEYLGPNPEDWVKYDSTELALNYQDHPISIFLDQGSEDNFLKEGNLHPDHFVSAVENSKKYIQLETRVHPGYDHGYWFIQTFIKDHIDFHAKFLKN</sequence>
<dbReference type="PANTHER" id="PTHR10061">
    <property type="entry name" value="S-FORMYLGLUTATHIONE HYDROLASE"/>
    <property type="match status" value="1"/>
</dbReference>
<dbReference type="GO" id="GO:0046294">
    <property type="term" value="P:formaldehyde catabolic process"/>
    <property type="evidence" value="ECO:0007669"/>
    <property type="project" value="InterPro"/>
</dbReference>
<dbReference type="InterPro" id="IPR000801">
    <property type="entry name" value="Esterase-like"/>
</dbReference>
<reference evidence="8 9" key="1">
    <citation type="journal article" date="2018" name="MBio">
        <title>Comparative Genomics Reveals the Core Gene Toolbox for the Fungus-Insect Symbiosis.</title>
        <authorList>
            <person name="Wang Y."/>
            <person name="Stata M."/>
            <person name="Wang W."/>
            <person name="Stajich J.E."/>
            <person name="White M.M."/>
            <person name="Moncalvo J.M."/>
        </authorList>
    </citation>
    <scope>NUCLEOTIDE SEQUENCE [LARGE SCALE GENOMIC DNA]</scope>
    <source>
        <strain evidence="8 9">AUS-126-30</strain>
    </source>
</reference>
<gene>
    <name evidence="8" type="ORF">BB558_002735</name>
</gene>
<keyword evidence="7" id="KW-0963">Cytoplasm</keyword>
<evidence type="ECO:0000256" key="1">
    <source>
        <dbReference type="ARBA" id="ARBA00005622"/>
    </source>
</evidence>
<dbReference type="GO" id="GO:0052689">
    <property type="term" value="F:carboxylic ester hydrolase activity"/>
    <property type="evidence" value="ECO:0007669"/>
    <property type="project" value="UniProtKB-KW"/>
</dbReference>
<organism evidence="8 9">
    <name type="scientific">Smittium angustum</name>
    <dbReference type="NCBI Taxonomy" id="133377"/>
    <lineage>
        <taxon>Eukaryota</taxon>
        <taxon>Fungi</taxon>
        <taxon>Fungi incertae sedis</taxon>
        <taxon>Zoopagomycota</taxon>
        <taxon>Kickxellomycotina</taxon>
        <taxon>Harpellomycetes</taxon>
        <taxon>Harpellales</taxon>
        <taxon>Legeriomycetaceae</taxon>
        <taxon>Smittium</taxon>
    </lineage>
</organism>
<evidence type="ECO:0000256" key="7">
    <source>
        <dbReference type="RuleBase" id="RU363068"/>
    </source>
</evidence>
<feature type="active site" description="Charge relay system" evidence="6">
    <location>
        <position position="139"/>
    </location>
</feature>
<keyword evidence="4 7" id="KW-0719">Serine esterase</keyword>
<dbReference type="SUPFAM" id="SSF53474">
    <property type="entry name" value="alpha/beta-Hydrolases"/>
    <property type="match status" value="1"/>
</dbReference>
<dbReference type="InterPro" id="IPR029058">
    <property type="entry name" value="AB_hydrolase_fold"/>
</dbReference>
<dbReference type="AlphaFoldDB" id="A0A2U1J864"/>